<protein>
    <recommendedName>
        <fullName evidence="3">XRE family transcriptional regulator</fullName>
    </recommendedName>
</protein>
<reference evidence="2" key="1">
    <citation type="journal article" date="2019" name="Int. J. Syst. Evol. Microbiol.">
        <title>The Global Catalogue of Microorganisms (GCM) 10K type strain sequencing project: providing services to taxonomists for standard genome sequencing and annotation.</title>
        <authorList>
            <consortium name="The Broad Institute Genomics Platform"/>
            <consortium name="The Broad Institute Genome Sequencing Center for Infectious Disease"/>
            <person name="Wu L."/>
            <person name="Ma J."/>
        </authorList>
    </citation>
    <scope>NUCLEOTIDE SEQUENCE [LARGE SCALE GENOMIC DNA]</scope>
    <source>
        <strain evidence="2">CGMCC 1.16275</strain>
    </source>
</reference>
<keyword evidence="2" id="KW-1185">Reference proteome</keyword>
<organism evidence="1 2">
    <name type="scientific">Sphingomonas tabacisoli</name>
    <dbReference type="NCBI Taxonomy" id="2249466"/>
    <lineage>
        <taxon>Bacteria</taxon>
        <taxon>Pseudomonadati</taxon>
        <taxon>Pseudomonadota</taxon>
        <taxon>Alphaproteobacteria</taxon>
        <taxon>Sphingomonadales</taxon>
        <taxon>Sphingomonadaceae</taxon>
        <taxon>Sphingomonas</taxon>
    </lineage>
</organism>
<evidence type="ECO:0000313" key="1">
    <source>
        <dbReference type="EMBL" id="MFD1610919.1"/>
    </source>
</evidence>
<name>A0ABW4HZ49_9SPHN</name>
<dbReference type="Proteomes" id="UP001597115">
    <property type="component" value="Unassembled WGS sequence"/>
</dbReference>
<evidence type="ECO:0008006" key="3">
    <source>
        <dbReference type="Google" id="ProtNLM"/>
    </source>
</evidence>
<sequence length="55" mass="6421">MLWKVERFLKSSGMSPTAFGRQVARDPRLVHDMRRGREVGTRLMQRIESFIGSSR</sequence>
<dbReference type="RefSeq" id="WP_380887055.1">
    <property type="nucleotide sequence ID" value="NZ_JBHUDY010000001.1"/>
</dbReference>
<accession>A0ABW4HZ49</accession>
<proteinExistence type="predicted"/>
<gene>
    <name evidence="1" type="ORF">ACFSCW_03800</name>
</gene>
<comment type="caution">
    <text evidence="1">The sequence shown here is derived from an EMBL/GenBank/DDBJ whole genome shotgun (WGS) entry which is preliminary data.</text>
</comment>
<dbReference type="EMBL" id="JBHUDY010000001">
    <property type="protein sequence ID" value="MFD1610919.1"/>
    <property type="molecule type" value="Genomic_DNA"/>
</dbReference>
<evidence type="ECO:0000313" key="2">
    <source>
        <dbReference type="Proteomes" id="UP001597115"/>
    </source>
</evidence>